<dbReference type="InterPro" id="IPR002656">
    <property type="entry name" value="Acyl_transf_3_dom"/>
</dbReference>
<feature type="transmembrane region" description="Helical" evidence="1">
    <location>
        <begin position="318"/>
        <end position="334"/>
    </location>
</feature>
<feature type="transmembrane region" description="Helical" evidence="1">
    <location>
        <begin position="198"/>
        <end position="220"/>
    </location>
</feature>
<proteinExistence type="predicted"/>
<dbReference type="KEGG" id="vzi:G5S32_21445"/>
<organism evidence="3 4">
    <name type="scientific">Vibrio ziniensis</name>
    <dbReference type="NCBI Taxonomy" id="2711221"/>
    <lineage>
        <taxon>Bacteria</taxon>
        <taxon>Pseudomonadati</taxon>
        <taxon>Pseudomonadota</taxon>
        <taxon>Gammaproteobacteria</taxon>
        <taxon>Vibrionales</taxon>
        <taxon>Vibrionaceae</taxon>
        <taxon>Vibrio</taxon>
    </lineage>
</organism>
<keyword evidence="1" id="KW-0812">Transmembrane</keyword>
<sequence length="352" mass="41182">MQKSFDILTALRGILALWVVFYHIQPNLYHLVGPWVNHTLSMGYVAVDFFFVLSGFVIAMTYQEQLSQSFSYRNLVSFYIKRIARIYPLHLAIMLLYLSLPVTFMLTGRDVPVVYDYQSYFTSLALVNNWGFHDTLTWNIPSWSISTEFSCYLLFPFIILIINRLRSLSLLFLATIFSCSVIALLFSQKNANNIGDYIPMLGIWRCIFEFILGIVIFGLYREGHLYYFKGKYLFLGMVSILAFSIAMNLKNYFWLPIFMMVFVSLMIFIEDNISVKVPKVLLWLGDISYSIYLGHYIIRDIMKLFLDTDQASLEWSMVYLFLVLLTSHLTYKFFELPAKKKMLCVFLPLVNK</sequence>
<keyword evidence="3" id="KW-0012">Acyltransferase</keyword>
<keyword evidence="4" id="KW-1185">Reference proteome</keyword>
<dbReference type="PANTHER" id="PTHR23028">
    <property type="entry name" value="ACETYLTRANSFERASE"/>
    <property type="match status" value="1"/>
</dbReference>
<feature type="transmembrane region" description="Helical" evidence="1">
    <location>
        <begin position="83"/>
        <end position="106"/>
    </location>
</feature>
<evidence type="ECO:0000313" key="4">
    <source>
        <dbReference type="Proteomes" id="UP000503003"/>
    </source>
</evidence>
<dbReference type="PANTHER" id="PTHR23028:SF53">
    <property type="entry name" value="ACYL_TRANSF_3 DOMAIN-CONTAINING PROTEIN"/>
    <property type="match status" value="1"/>
</dbReference>
<accession>A0A6G7CR36</accession>
<dbReference type="EMBL" id="CP049332">
    <property type="protein sequence ID" value="QIH44506.1"/>
    <property type="molecule type" value="Genomic_DNA"/>
</dbReference>
<keyword evidence="1" id="KW-1133">Transmembrane helix</keyword>
<reference evidence="3 4" key="1">
    <citation type="submission" date="2020-02" db="EMBL/GenBank/DDBJ databases">
        <title>A complete genome of a marine bacterium Vibrio sp. ZWAL4003 isolated from the mangrove sediment with the ability to degrade polysaccharides.</title>
        <authorList>
            <person name="Wu J."/>
            <person name="Qu W."/>
            <person name="Zeng R."/>
        </authorList>
    </citation>
    <scope>NUCLEOTIDE SEQUENCE [LARGE SCALE GENOMIC DNA]</scope>
    <source>
        <strain evidence="3 4">ZWAL4003</strain>
    </source>
</reference>
<dbReference type="Proteomes" id="UP000503003">
    <property type="component" value="Chromosome 2"/>
</dbReference>
<evidence type="ECO:0000313" key="3">
    <source>
        <dbReference type="EMBL" id="QIH44506.1"/>
    </source>
</evidence>
<feature type="transmembrane region" description="Helical" evidence="1">
    <location>
        <begin position="7"/>
        <end position="24"/>
    </location>
</feature>
<dbReference type="Pfam" id="PF01757">
    <property type="entry name" value="Acyl_transf_3"/>
    <property type="match status" value="1"/>
</dbReference>
<dbReference type="GO" id="GO:0016747">
    <property type="term" value="F:acyltransferase activity, transferring groups other than amino-acyl groups"/>
    <property type="evidence" value="ECO:0007669"/>
    <property type="project" value="InterPro"/>
</dbReference>
<feature type="transmembrane region" description="Helical" evidence="1">
    <location>
        <begin position="232"/>
        <end position="247"/>
    </location>
</feature>
<protein>
    <submittedName>
        <fullName evidence="3">Acyltransferase</fullName>
    </submittedName>
</protein>
<feature type="transmembrane region" description="Helical" evidence="1">
    <location>
        <begin position="44"/>
        <end position="62"/>
    </location>
</feature>
<evidence type="ECO:0000259" key="2">
    <source>
        <dbReference type="Pfam" id="PF01757"/>
    </source>
</evidence>
<gene>
    <name evidence="3" type="ORF">G5S32_21445</name>
</gene>
<keyword evidence="3" id="KW-0808">Transferase</keyword>
<feature type="transmembrane region" description="Helical" evidence="1">
    <location>
        <begin position="140"/>
        <end position="161"/>
    </location>
</feature>
<keyword evidence="1" id="KW-0472">Membrane</keyword>
<dbReference type="GO" id="GO:0000271">
    <property type="term" value="P:polysaccharide biosynthetic process"/>
    <property type="evidence" value="ECO:0007669"/>
    <property type="project" value="TreeGrafter"/>
</dbReference>
<feature type="domain" description="Acyltransferase 3" evidence="2">
    <location>
        <begin position="8"/>
        <end position="326"/>
    </location>
</feature>
<dbReference type="InterPro" id="IPR050879">
    <property type="entry name" value="Acyltransferase_3"/>
</dbReference>
<dbReference type="GO" id="GO:0016020">
    <property type="term" value="C:membrane"/>
    <property type="evidence" value="ECO:0007669"/>
    <property type="project" value="TreeGrafter"/>
</dbReference>
<feature type="transmembrane region" description="Helical" evidence="1">
    <location>
        <begin position="168"/>
        <end position="186"/>
    </location>
</feature>
<dbReference type="AlphaFoldDB" id="A0A6G7CR36"/>
<name>A0A6G7CR36_9VIBR</name>
<dbReference type="RefSeq" id="WP_165314158.1">
    <property type="nucleotide sequence ID" value="NZ_CP049332.1"/>
</dbReference>
<evidence type="ECO:0000256" key="1">
    <source>
        <dbReference type="SAM" id="Phobius"/>
    </source>
</evidence>
<feature type="transmembrane region" description="Helical" evidence="1">
    <location>
        <begin position="253"/>
        <end position="269"/>
    </location>
</feature>
<feature type="transmembrane region" description="Helical" evidence="1">
    <location>
        <begin position="281"/>
        <end position="298"/>
    </location>
</feature>